<dbReference type="PANTHER" id="PTHR43744">
    <property type="entry name" value="ABC TRANSPORTER PERMEASE PROTEIN MG189-RELATED-RELATED"/>
    <property type="match status" value="1"/>
</dbReference>
<feature type="transmembrane region" description="Helical" evidence="7">
    <location>
        <begin position="78"/>
        <end position="100"/>
    </location>
</feature>
<proteinExistence type="inferred from homology"/>
<keyword evidence="6 7" id="KW-0472">Membrane</keyword>
<keyword evidence="4 7" id="KW-0812">Transmembrane</keyword>
<dbReference type="PANTHER" id="PTHR43744:SF12">
    <property type="entry name" value="ABC TRANSPORTER PERMEASE PROTEIN MG189-RELATED"/>
    <property type="match status" value="1"/>
</dbReference>
<evidence type="ECO:0000313" key="9">
    <source>
        <dbReference type="EMBL" id="QPC80821.1"/>
    </source>
</evidence>
<evidence type="ECO:0000313" key="10">
    <source>
        <dbReference type="Proteomes" id="UP000594468"/>
    </source>
</evidence>
<evidence type="ECO:0000256" key="1">
    <source>
        <dbReference type="ARBA" id="ARBA00004651"/>
    </source>
</evidence>
<keyword evidence="2 7" id="KW-0813">Transport</keyword>
<dbReference type="PROSITE" id="PS50928">
    <property type="entry name" value="ABC_TM1"/>
    <property type="match status" value="1"/>
</dbReference>
<dbReference type="GO" id="GO:0005886">
    <property type="term" value="C:plasma membrane"/>
    <property type="evidence" value="ECO:0007669"/>
    <property type="project" value="UniProtKB-SubCell"/>
</dbReference>
<dbReference type="GO" id="GO:0055085">
    <property type="term" value="P:transmembrane transport"/>
    <property type="evidence" value="ECO:0007669"/>
    <property type="project" value="InterPro"/>
</dbReference>
<sequence length="281" mass="31064">MRRKSHVNPLSVILLHIVVISGALITVTPLLWMVYSSFKSTSEIFRYPPWLPPETWSLANYASLLDGWYFEDWYLNSVLYSGAQTLLTLFFCSLAGFAFAKYTFRGKNILFALLVSSTLIPFQLILIPLFIQMSQIGWVNTPYAMVVPWVAPAFGIFLMRQFALSIPTELLEAARLDGAGEFRSYLQIALPILRPGLAALGIYTFLSAWNSYLWPLMVLRGETSMTLTVGVAGMEAQAAGSATPFGEIMAAATLMSIPVIAVFVFVQRYFIAGLTAGAVKA</sequence>
<feature type="transmembrane region" description="Helical" evidence="7">
    <location>
        <begin position="143"/>
        <end position="163"/>
    </location>
</feature>
<dbReference type="EMBL" id="CP062983">
    <property type="protein sequence ID" value="QPC80821.1"/>
    <property type="molecule type" value="Genomic_DNA"/>
</dbReference>
<feature type="transmembrane region" description="Helical" evidence="7">
    <location>
        <begin position="248"/>
        <end position="266"/>
    </location>
</feature>
<keyword evidence="5 7" id="KW-1133">Transmembrane helix</keyword>
<evidence type="ECO:0000259" key="8">
    <source>
        <dbReference type="PROSITE" id="PS50928"/>
    </source>
</evidence>
<dbReference type="AlphaFoldDB" id="A0A7S8ICT7"/>
<feature type="transmembrane region" description="Helical" evidence="7">
    <location>
        <begin position="12"/>
        <end position="35"/>
    </location>
</feature>
<accession>A0A7S8ICT7</accession>
<dbReference type="SUPFAM" id="SSF161098">
    <property type="entry name" value="MetI-like"/>
    <property type="match status" value="1"/>
</dbReference>
<evidence type="ECO:0000256" key="5">
    <source>
        <dbReference type="ARBA" id="ARBA00022989"/>
    </source>
</evidence>
<dbReference type="Pfam" id="PF00528">
    <property type="entry name" value="BPD_transp_1"/>
    <property type="match status" value="1"/>
</dbReference>
<comment type="subcellular location">
    <subcellularLocation>
        <location evidence="1 7">Cell membrane</location>
        <topology evidence="1 7">Multi-pass membrane protein</topology>
    </subcellularLocation>
</comment>
<dbReference type="Gene3D" id="1.10.3720.10">
    <property type="entry name" value="MetI-like"/>
    <property type="match status" value="1"/>
</dbReference>
<evidence type="ECO:0000256" key="4">
    <source>
        <dbReference type="ARBA" id="ARBA00022692"/>
    </source>
</evidence>
<name>A0A7S8ICT7_9CHLR</name>
<evidence type="ECO:0000256" key="3">
    <source>
        <dbReference type="ARBA" id="ARBA00022475"/>
    </source>
</evidence>
<keyword evidence="10" id="KW-1185">Reference proteome</keyword>
<dbReference type="InterPro" id="IPR035906">
    <property type="entry name" value="MetI-like_sf"/>
</dbReference>
<dbReference type="KEGG" id="pmet:G4Y79_14000"/>
<evidence type="ECO:0000256" key="7">
    <source>
        <dbReference type="RuleBase" id="RU363032"/>
    </source>
</evidence>
<dbReference type="CDD" id="cd06261">
    <property type="entry name" value="TM_PBP2"/>
    <property type="match status" value="1"/>
</dbReference>
<dbReference type="RefSeq" id="WP_195168896.1">
    <property type="nucleotide sequence ID" value="NZ_CP062983.1"/>
</dbReference>
<feature type="transmembrane region" description="Helical" evidence="7">
    <location>
        <begin position="109"/>
        <end position="131"/>
    </location>
</feature>
<dbReference type="Proteomes" id="UP000594468">
    <property type="component" value="Chromosome"/>
</dbReference>
<gene>
    <name evidence="9" type="ORF">G4Y79_14000</name>
</gene>
<keyword evidence="3" id="KW-1003">Cell membrane</keyword>
<organism evidence="9 10">
    <name type="scientific">Phototrophicus methaneseepsis</name>
    <dbReference type="NCBI Taxonomy" id="2710758"/>
    <lineage>
        <taxon>Bacteria</taxon>
        <taxon>Bacillati</taxon>
        <taxon>Chloroflexota</taxon>
        <taxon>Candidatus Thermofontia</taxon>
        <taxon>Phototrophicales</taxon>
        <taxon>Phototrophicaceae</taxon>
        <taxon>Phototrophicus</taxon>
    </lineage>
</organism>
<dbReference type="InterPro" id="IPR000515">
    <property type="entry name" value="MetI-like"/>
</dbReference>
<comment type="similarity">
    <text evidence="7">Belongs to the binding-protein-dependent transport system permease family.</text>
</comment>
<feature type="domain" description="ABC transmembrane type-1" evidence="8">
    <location>
        <begin position="74"/>
        <end position="266"/>
    </location>
</feature>
<protein>
    <submittedName>
        <fullName evidence="9">Carbohydrate ABC transporter permease</fullName>
    </submittedName>
</protein>
<evidence type="ECO:0000256" key="2">
    <source>
        <dbReference type="ARBA" id="ARBA00022448"/>
    </source>
</evidence>
<evidence type="ECO:0000256" key="6">
    <source>
        <dbReference type="ARBA" id="ARBA00023136"/>
    </source>
</evidence>
<reference evidence="9 10" key="1">
    <citation type="submission" date="2020-02" db="EMBL/GenBank/DDBJ databases">
        <authorList>
            <person name="Zheng R.K."/>
            <person name="Sun C.M."/>
        </authorList>
    </citation>
    <scope>NUCLEOTIDE SEQUENCE [LARGE SCALE GENOMIC DNA]</scope>
    <source>
        <strain evidence="10">rifampicinis</strain>
    </source>
</reference>